<organism evidence="2 3">
    <name type="scientific">Vigna mungo</name>
    <name type="common">Black gram</name>
    <name type="synonym">Phaseolus mungo</name>
    <dbReference type="NCBI Taxonomy" id="3915"/>
    <lineage>
        <taxon>Eukaryota</taxon>
        <taxon>Viridiplantae</taxon>
        <taxon>Streptophyta</taxon>
        <taxon>Embryophyta</taxon>
        <taxon>Tracheophyta</taxon>
        <taxon>Spermatophyta</taxon>
        <taxon>Magnoliopsida</taxon>
        <taxon>eudicotyledons</taxon>
        <taxon>Gunneridae</taxon>
        <taxon>Pentapetalae</taxon>
        <taxon>rosids</taxon>
        <taxon>fabids</taxon>
        <taxon>Fabales</taxon>
        <taxon>Fabaceae</taxon>
        <taxon>Papilionoideae</taxon>
        <taxon>50 kb inversion clade</taxon>
        <taxon>NPAAA clade</taxon>
        <taxon>indigoferoid/millettioid clade</taxon>
        <taxon>Phaseoleae</taxon>
        <taxon>Vigna</taxon>
    </lineage>
</organism>
<evidence type="ECO:0000313" key="3">
    <source>
        <dbReference type="Proteomes" id="UP001374535"/>
    </source>
</evidence>
<evidence type="ECO:0000256" key="1">
    <source>
        <dbReference type="SAM" id="Phobius"/>
    </source>
</evidence>
<feature type="transmembrane region" description="Helical" evidence="1">
    <location>
        <begin position="50"/>
        <end position="70"/>
    </location>
</feature>
<keyword evidence="1" id="KW-1133">Transmembrane helix</keyword>
<evidence type="ECO:0000313" key="2">
    <source>
        <dbReference type="EMBL" id="WVZ14654.1"/>
    </source>
</evidence>
<keyword evidence="1" id="KW-0472">Membrane</keyword>
<dbReference type="Proteomes" id="UP001374535">
    <property type="component" value="Chromosome 4"/>
</dbReference>
<keyword evidence="1" id="KW-0812">Transmembrane</keyword>
<feature type="transmembrane region" description="Helical" evidence="1">
    <location>
        <begin position="76"/>
        <end position="96"/>
    </location>
</feature>
<keyword evidence="3" id="KW-1185">Reference proteome</keyword>
<dbReference type="AlphaFoldDB" id="A0AAQ3NR49"/>
<gene>
    <name evidence="2" type="ORF">V8G54_012220</name>
</gene>
<proteinExistence type="predicted"/>
<name>A0AAQ3NR49_VIGMU</name>
<dbReference type="EMBL" id="CP144697">
    <property type="protein sequence ID" value="WVZ14654.1"/>
    <property type="molecule type" value="Genomic_DNA"/>
</dbReference>
<protein>
    <submittedName>
        <fullName evidence="2">Uncharacterized protein</fullName>
    </submittedName>
</protein>
<sequence>MCCEVDLMTFLNLEIKGREIGHVLHQTLKVPFSHSKVFPLPMISKTKQILYNYVVGGLKIMMMMMVMLMISVTEATVLQVVVVMAFHINWVTRIVLNASTF</sequence>
<reference evidence="2 3" key="1">
    <citation type="journal article" date="2023" name="Life. Sci Alliance">
        <title>Evolutionary insights into 3D genome organization and epigenetic landscape of Vigna mungo.</title>
        <authorList>
            <person name="Junaid A."/>
            <person name="Singh B."/>
            <person name="Bhatia S."/>
        </authorList>
    </citation>
    <scope>NUCLEOTIDE SEQUENCE [LARGE SCALE GENOMIC DNA]</scope>
    <source>
        <strain evidence="2">Urdbean</strain>
    </source>
</reference>
<accession>A0AAQ3NR49</accession>